<dbReference type="EMBL" id="DSMG01000042">
    <property type="protein sequence ID" value="HDX30569.1"/>
    <property type="molecule type" value="Genomic_DNA"/>
</dbReference>
<evidence type="ECO:0000256" key="2">
    <source>
        <dbReference type="ARBA" id="ARBA00010735"/>
    </source>
</evidence>
<dbReference type="Pfam" id="PF03591">
    <property type="entry name" value="AzlC"/>
    <property type="match status" value="1"/>
</dbReference>
<reference evidence="9" key="1">
    <citation type="journal article" date="2020" name="mSystems">
        <title>Genome- and Community-Level Interaction Insights into Carbon Utilization and Element Cycling Functions of Hydrothermarchaeota in Hydrothermal Sediment.</title>
        <authorList>
            <person name="Zhou Z."/>
            <person name="Liu Y."/>
            <person name="Xu W."/>
            <person name="Pan J."/>
            <person name="Luo Z.H."/>
            <person name="Li M."/>
        </authorList>
    </citation>
    <scope>NUCLEOTIDE SEQUENCE [LARGE SCALE GENOMIC DNA]</scope>
    <source>
        <strain evidence="9">SpSt-289</strain>
    </source>
</reference>
<comment type="similarity">
    <text evidence="2">Belongs to the AzlC family.</text>
</comment>
<evidence type="ECO:0000256" key="1">
    <source>
        <dbReference type="ARBA" id="ARBA00004651"/>
    </source>
</evidence>
<feature type="transmembrane region" description="Helical" evidence="8">
    <location>
        <begin position="136"/>
        <end position="156"/>
    </location>
</feature>
<dbReference type="GO" id="GO:0005886">
    <property type="term" value="C:plasma membrane"/>
    <property type="evidence" value="ECO:0007669"/>
    <property type="project" value="UniProtKB-SubCell"/>
</dbReference>
<evidence type="ECO:0000256" key="5">
    <source>
        <dbReference type="ARBA" id="ARBA00022692"/>
    </source>
</evidence>
<feature type="transmembrane region" description="Helical" evidence="8">
    <location>
        <begin position="168"/>
        <end position="186"/>
    </location>
</feature>
<accession>A0A7C1JZ50</accession>
<evidence type="ECO:0000313" key="9">
    <source>
        <dbReference type="EMBL" id="HDX30569.1"/>
    </source>
</evidence>
<keyword evidence="6 8" id="KW-1133">Transmembrane helix</keyword>
<evidence type="ECO:0000256" key="3">
    <source>
        <dbReference type="ARBA" id="ARBA00022448"/>
    </source>
</evidence>
<comment type="caution">
    <text evidence="9">The sequence shown here is derived from an EMBL/GenBank/DDBJ whole genome shotgun (WGS) entry which is preliminary data.</text>
</comment>
<name>A0A7C1JZ50_9CHLR</name>
<dbReference type="AlphaFoldDB" id="A0A7C1JZ50"/>
<feature type="transmembrane region" description="Helical" evidence="8">
    <location>
        <begin position="191"/>
        <end position="208"/>
    </location>
</feature>
<feature type="transmembrane region" description="Helical" evidence="8">
    <location>
        <begin position="17"/>
        <end position="37"/>
    </location>
</feature>
<evidence type="ECO:0000256" key="6">
    <source>
        <dbReference type="ARBA" id="ARBA00022989"/>
    </source>
</evidence>
<dbReference type="PANTHER" id="PTHR34979">
    <property type="entry name" value="INNER MEMBRANE PROTEIN YGAZ"/>
    <property type="match status" value="1"/>
</dbReference>
<keyword evidence="4" id="KW-1003">Cell membrane</keyword>
<dbReference type="InterPro" id="IPR011606">
    <property type="entry name" value="Brnchd-chn_aa_trnsp_permease"/>
</dbReference>
<evidence type="ECO:0000256" key="8">
    <source>
        <dbReference type="SAM" id="Phobius"/>
    </source>
</evidence>
<keyword evidence="7 8" id="KW-0472">Membrane</keyword>
<protein>
    <submittedName>
        <fullName evidence="9">Branched-chain amino acid ABC transporter permease</fullName>
    </submittedName>
</protein>
<evidence type="ECO:0000256" key="4">
    <source>
        <dbReference type="ARBA" id="ARBA00022475"/>
    </source>
</evidence>
<sequence>MSAAYSRRQEFWRGVRATFPLVIGAIPFGIIFGALAVNSGLSAAAAGAMSALVFAGSSQFIAAGLVGSGTNILLIVLTTFVVNLRHALYSVTLAPYMKHLPQRWLAPLAFWLTDESFLVVVERYRQPDASPSRHWFFLGSALFMYTNWQLCTWIGIFAGRMLPNPGDWGLDFALIVTFIGMIVPGLRNRPVAVSALVAGATALALAGLPNRLGLLGAALAGVLAGTLAERWMAMNRSKLVMSTGERVLPD</sequence>
<proteinExistence type="inferred from homology"/>
<feature type="transmembrane region" description="Helical" evidence="8">
    <location>
        <begin position="214"/>
        <end position="232"/>
    </location>
</feature>
<dbReference type="PANTHER" id="PTHR34979:SF1">
    <property type="entry name" value="INNER MEMBRANE PROTEIN YGAZ"/>
    <property type="match status" value="1"/>
</dbReference>
<keyword evidence="5 8" id="KW-0812">Transmembrane</keyword>
<organism evidence="9">
    <name type="scientific">Caldilinea aerophila</name>
    <dbReference type="NCBI Taxonomy" id="133453"/>
    <lineage>
        <taxon>Bacteria</taxon>
        <taxon>Bacillati</taxon>
        <taxon>Chloroflexota</taxon>
        <taxon>Caldilineae</taxon>
        <taxon>Caldilineales</taxon>
        <taxon>Caldilineaceae</taxon>
        <taxon>Caldilinea</taxon>
    </lineage>
</organism>
<comment type="subcellular location">
    <subcellularLocation>
        <location evidence="1">Cell membrane</location>
        <topology evidence="1">Multi-pass membrane protein</topology>
    </subcellularLocation>
</comment>
<keyword evidence="3" id="KW-0813">Transport</keyword>
<evidence type="ECO:0000256" key="7">
    <source>
        <dbReference type="ARBA" id="ARBA00023136"/>
    </source>
</evidence>
<gene>
    <name evidence="9" type="ORF">ENQ20_03640</name>
</gene>
<dbReference type="GO" id="GO:1903785">
    <property type="term" value="P:L-valine transmembrane transport"/>
    <property type="evidence" value="ECO:0007669"/>
    <property type="project" value="TreeGrafter"/>
</dbReference>